<dbReference type="SUPFAM" id="SSF48264">
    <property type="entry name" value="Cytochrome P450"/>
    <property type="match status" value="1"/>
</dbReference>
<dbReference type="GO" id="GO:0005506">
    <property type="term" value="F:iron ion binding"/>
    <property type="evidence" value="ECO:0007669"/>
    <property type="project" value="InterPro"/>
</dbReference>
<dbReference type="PRINTS" id="PR00385">
    <property type="entry name" value="P450"/>
</dbReference>
<dbReference type="InterPro" id="IPR017972">
    <property type="entry name" value="Cyt_P450_CS"/>
</dbReference>
<evidence type="ECO:0000313" key="5">
    <source>
        <dbReference type="EMBL" id="KAK9834011.1"/>
    </source>
</evidence>
<dbReference type="GO" id="GO:0016705">
    <property type="term" value="F:oxidoreductase activity, acting on paired donors, with incorporation or reduction of molecular oxygen"/>
    <property type="evidence" value="ECO:0007669"/>
    <property type="project" value="InterPro"/>
</dbReference>
<keyword evidence="3 4" id="KW-0349">Heme</keyword>
<evidence type="ECO:0000256" key="3">
    <source>
        <dbReference type="PIRSR" id="PIRSR602401-1"/>
    </source>
</evidence>
<keyword evidence="3 4" id="KW-0479">Metal-binding</keyword>
<evidence type="ECO:0000256" key="4">
    <source>
        <dbReference type="RuleBase" id="RU000461"/>
    </source>
</evidence>
<comment type="caution">
    <text evidence="5">The sequence shown here is derived from an EMBL/GenBank/DDBJ whole genome shotgun (WGS) entry which is preliminary data.</text>
</comment>
<dbReference type="InterPro" id="IPR050121">
    <property type="entry name" value="Cytochrome_P450_monoxygenase"/>
</dbReference>
<dbReference type="PRINTS" id="PR00463">
    <property type="entry name" value="EP450I"/>
</dbReference>
<keyword evidence="3 4" id="KW-0408">Iron</keyword>
<name>A0AAW1RLF4_9CHLO</name>
<dbReference type="GO" id="GO:0020037">
    <property type="term" value="F:heme binding"/>
    <property type="evidence" value="ECO:0007669"/>
    <property type="project" value="InterPro"/>
</dbReference>
<dbReference type="InterPro" id="IPR036396">
    <property type="entry name" value="Cyt_P450_sf"/>
</dbReference>
<dbReference type="InterPro" id="IPR002401">
    <property type="entry name" value="Cyt_P450_E_grp-I"/>
</dbReference>
<protein>
    <recommendedName>
        <fullName evidence="7">Cytochrome P450</fullName>
    </recommendedName>
</protein>
<reference evidence="5 6" key="1">
    <citation type="journal article" date="2024" name="Nat. Commun.">
        <title>Phylogenomics reveals the evolutionary origins of lichenization in chlorophyte algae.</title>
        <authorList>
            <person name="Puginier C."/>
            <person name="Libourel C."/>
            <person name="Otte J."/>
            <person name="Skaloud P."/>
            <person name="Haon M."/>
            <person name="Grisel S."/>
            <person name="Petersen M."/>
            <person name="Berrin J.G."/>
            <person name="Delaux P.M."/>
            <person name="Dal Grande F."/>
            <person name="Keller J."/>
        </authorList>
    </citation>
    <scope>NUCLEOTIDE SEQUENCE [LARGE SCALE GENOMIC DNA]</scope>
    <source>
        <strain evidence="5 6">SAG 245.80</strain>
    </source>
</reference>
<sequence length="549" mass="60137">MVRIWSEFFNSASAGQLTADTTKRCLARQAAGTGRLRGHRLIQHWCRHLGGIIALRTYWRSAVVITDPFLLQEFFAAERAGAFEKPSVSGGFKDKVTGRAPEKGLFSEHTAHPLWKTVRKGVAPAFQPANLRVFHHHIVDIMQQLIAAIKEKGPGADIDMSDVGQRESFDTIGRVGFDFDFGTSRTLSEAAAATFADSSGKDVFQTFGLTLSESFKRVSNPLRRFMFFSPDVRRGTEAMQRTQDMARALLAHVQAGSPEPRSVAAHLLALRDPTRPGDTPLADARLQSELLTFFLAGSETTGHTIAWTMFLLGKHPEAMARLEAELDAAGLLVTPERPQPRTFTYADISKLPWLDACVKESMRLQPVAHAGLRRVATRDVAFSSGLRIPKGTTVLGSQLSLMSDPAWGWKDPDAFKPGYSPWIWQHPGAFKPERFSDADTEYLVLGPDGVSPTGAKAPAANEGSAKADNKAKRFTPFGNGIRNCVGQQLAMSNVPTAVAMLTAEFKMTLSPEILDKSIQDLEITRGTLQPKGAIPMRCVPRSSSLRRPS</sequence>
<keyword evidence="4" id="KW-0560">Oxidoreductase</keyword>
<dbReference type="Proteomes" id="UP001445335">
    <property type="component" value="Unassembled WGS sequence"/>
</dbReference>
<gene>
    <name evidence="5" type="ORF">WJX81_002816</name>
</gene>
<dbReference type="AlphaFoldDB" id="A0AAW1RLF4"/>
<dbReference type="PROSITE" id="PS00086">
    <property type="entry name" value="CYTOCHROME_P450"/>
    <property type="match status" value="1"/>
</dbReference>
<dbReference type="GO" id="GO:0004497">
    <property type="term" value="F:monooxygenase activity"/>
    <property type="evidence" value="ECO:0007669"/>
    <property type="project" value="UniProtKB-KW"/>
</dbReference>
<dbReference type="PANTHER" id="PTHR24305:SF166">
    <property type="entry name" value="CYTOCHROME P450 12A4, MITOCHONDRIAL-RELATED"/>
    <property type="match status" value="1"/>
</dbReference>
<proteinExistence type="inferred from homology"/>
<keyword evidence="4" id="KW-0503">Monooxygenase</keyword>
<dbReference type="Gene3D" id="1.10.630.10">
    <property type="entry name" value="Cytochrome P450"/>
    <property type="match status" value="1"/>
</dbReference>
<evidence type="ECO:0000256" key="1">
    <source>
        <dbReference type="ARBA" id="ARBA00001971"/>
    </source>
</evidence>
<keyword evidence="6" id="KW-1185">Reference proteome</keyword>
<comment type="cofactor">
    <cofactor evidence="1 3">
        <name>heme</name>
        <dbReference type="ChEBI" id="CHEBI:30413"/>
    </cofactor>
</comment>
<dbReference type="PANTHER" id="PTHR24305">
    <property type="entry name" value="CYTOCHROME P450"/>
    <property type="match status" value="1"/>
</dbReference>
<organism evidence="5 6">
    <name type="scientific">Elliptochloris bilobata</name>
    <dbReference type="NCBI Taxonomy" id="381761"/>
    <lineage>
        <taxon>Eukaryota</taxon>
        <taxon>Viridiplantae</taxon>
        <taxon>Chlorophyta</taxon>
        <taxon>core chlorophytes</taxon>
        <taxon>Trebouxiophyceae</taxon>
        <taxon>Trebouxiophyceae incertae sedis</taxon>
        <taxon>Elliptochloris clade</taxon>
        <taxon>Elliptochloris</taxon>
    </lineage>
</organism>
<dbReference type="Pfam" id="PF00067">
    <property type="entry name" value="p450"/>
    <property type="match status" value="2"/>
</dbReference>
<feature type="binding site" description="axial binding residue" evidence="3">
    <location>
        <position position="484"/>
    </location>
    <ligand>
        <name>heme</name>
        <dbReference type="ChEBI" id="CHEBI:30413"/>
    </ligand>
    <ligandPart>
        <name>Fe</name>
        <dbReference type="ChEBI" id="CHEBI:18248"/>
    </ligandPart>
</feature>
<evidence type="ECO:0000313" key="6">
    <source>
        <dbReference type="Proteomes" id="UP001445335"/>
    </source>
</evidence>
<comment type="similarity">
    <text evidence="2 4">Belongs to the cytochrome P450 family.</text>
</comment>
<evidence type="ECO:0000256" key="2">
    <source>
        <dbReference type="ARBA" id="ARBA00010617"/>
    </source>
</evidence>
<evidence type="ECO:0008006" key="7">
    <source>
        <dbReference type="Google" id="ProtNLM"/>
    </source>
</evidence>
<dbReference type="EMBL" id="JALJOU010000034">
    <property type="protein sequence ID" value="KAK9834011.1"/>
    <property type="molecule type" value="Genomic_DNA"/>
</dbReference>
<accession>A0AAW1RLF4</accession>
<dbReference type="InterPro" id="IPR001128">
    <property type="entry name" value="Cyt_P450"/>
</dbReference>